<dbReference type="InterPro" id="IPR051459">
    <property type="entry name" value="Cytochrome_c-type_DH"/>
</dbReference>
<keyword evidence="7 10" id="KW-0408">Iron</keyword>
<evidence type="ECO:0000256" key="7">
    <source>
        <dbReference type="ARBA" id="ARBA00023004"/>
    </source>
</evidence>
<keyword evidence="6" id="KW-0677">Repeat</keyword>
<keyword evidence="5" id="KW-0732">Signal</keyword>
<evidence type="ECO:0000259" key="12">
    <source>
        <dbReference type="PROSITE" id="PS51007"/>
    </source>
</evidence>
<gene>
    <name evidence="13" type="ORF">FKV68_09220</name>
</gene>
<dbReference type="PANTHER" id="PTHR35008">
    <property type="entry name" value="BLL4482 PROTEIN-RELATED"/>
    <property type="match status" value="1"/>
</dbReference>
<evidence type="ECO:0000256" key="1">
    <source>
        <dbReference type="ARBA" id="ARBA00004236"/>
    </source>
</evidence>
<feature type="binding site" description="axial binding residue" evidence="10">
    <location>
        <position position="211"/>
    </location>
    <ligand>
        <name>heme c</name>
        <dbReference type="ChEBI" id="CHEBI:61717"/>
        <label>2</label>
    </ligand>
    <ligandPart>
        <name>Fe</name>
        <dbReference type="ChEBI" id="CHEBI:18248"/>
    </ligandPart>
</feature>
<evidence type="ECO:0000313" key="14">
    <source>
        <dbReference type="Proteomes" id="UP000510721"/>
    </source>
</evidence>
<evidence type="ECO:0000256" key="2">
    <source>
        <dbReference type="ARBA" id="ARBA00022475"/>
    </source>
</evidence>
<feature type="domain" description="Cytochrome c" evidence="12">
    <location>
        <begin position="48"/>
        <end position="151"/>
    </location>
</feature>
<name>A0A859QEP1_9HYPH</name>
<dbReference type="Pfam" id="PF00034">
    <property type="entry name" value="Cytochrom_C"/>
    <property type="match status" value="1"/>
</dbReference>
<feature type="binding site" description="covalent" evidence="9">
    <location>
        <position position="210"/>
    </location>
    <ligand>
        <name>heme c</name>
        <dbReference type="ChEBI" id="CHEBI:61717"/>
        <label>2</label>
    </ligand>
</feature>
<keyword evidence="2" id="KW-1003">Cell membrane</keyword>
<feature type="domain" description="Cytochrome c" evidence="12">
    <location>
        <begin position="192"/>
        <end position="300"/>
    </location>
</feature>
<dbReference type="PROSITE" id="PS51007">
    <property type="entry name" value="CYTC"/>
    <property type="match status" value="3"/>
</dbReference>
<keyword evidence="11" id="KW-0812">Transmembrane</keyword>
<evidence type="ECO:0000256" key="5">
    <source>
        <dbReference type="ARBA" id="ARBA00022729"/>
    </source>
</evidence>
<feature type="binding site" description="covalent" evidence="9">
    <location>
        <position position="65"/>
    </location>
    <ligand>
        <name>heme c</name>
        <dbReference type="ChEBI" id="CHEBI:61717"/>
        <label>1</label>
    </ligand>
</feature>
<accession>A0A859QEP1</accession>
<protein>
    <submittedName>
        <fullName evidence="13">C-type cytochrome</fullName>
    </submittedName>
</protein>
<feature type="binding site" description="covalent" evidence="9">
    <location>
        <position position="338"/>
    </location>
    <ligand>
        <name>heme c</name>
        <dbReference type="ChEBI" id="CHEBI:61717"/>
        <label>3</label>
    </ligand>
</feature>
<dbReference type="EMBL" id="CP041238">
    <property type="protein sequence ID" value="QLL61614.1"/>
    <property type="molecule type" value="Genomic_DNA"/>
</dbReference>
<dbReference type="GO" id="GO:0005886">
    <property type="term" value="C:plasma membrane"/>
    <property type="evidence" value="ECO:0007669"/>
    <property type="project" value="UniProtKB-SubCell"/>
</dbReference>
<keyword evidence="8 11" id="KW-0472">Membrane</keyword>
<dbReference type="Proteomes" id="UP000510721">
    <property type="component" value="Chromosome"/>
</dbReference>
<dbReference type="InterPro" id="IPR009056">
    <property type="entry name" value="Cyt_c-like_dom"/>
</dbReference>
<feature type="binding site" description="covalent" evidence="9">
    <location>
        <position position="341"/>
    </location>
    <ligand>
        <name>heme c</name>
        <dbReference type="ChEBI" id="CHEBI:61717"/>
        <label>3</label>
    </ligand>
</feature>
<dbReference type="GO" id="GO:0016614">
    <property type="term" value="F:oxidoreductase activity, acting on CH-OH group of donors"/>
    <property type="evidence" value="ECO:0007669"/>
    <property type="project" value="InterPro"/>
</dbReference>
<dbReference type="PANTHER" id="PTHR35008:SF8">
    <property type="entry name" value="ALCOHOL DEHYDROGENASE CYTOCHROME C SUBUNIT"/>
    <property type="match status" value="1"/>
</dbReference>
<evidence type="ECO:0000256" key="8">
    <source>
        <dbReference type="ARBA" id="ARBA00023136"/>
    </source>
</evidence>
<feature type="binding site" description="axial binding residue" evidence="10">
    <location>
        <position position="66"/>
    </location>
    <ligand>
        <name>heme c</name>
        <dbReference type="ChEBI" id="CHEBI:61717"/>
        <label>1</label>
    </ligand>
    <ligandPart>
        <name>Fe</name>
        <dbReference type="ChEBI" id="CHEBI:18248"/>
    </ligandPart>
</feature>
<evidence type="ECO:0000256" key="4">
    <source>
        <dbReference type="ARBA" id="ARBA00022723"/>
    </source>
</evidence>
<dbReference type="AlphaFoldDB" id="A0A859QEP1"/>
<organism evidence="13 14">
    <name type="scientific">Sinorhizobium mexicanum</name>
    <dbReference type="NCBI Taxonomy" id="375549"/>
    <lineage>
        <taxon>Bacteria</taxon>
        <taxon>Pseudomonadati</taxon>
        <taxon>Pseudomonadota</taxon>
        <taxon>Alphaproteobacteria</taxon>
        <taxon>Hyphomicrobiales</taxon>
        <taxon>Rhizobiaceae</taxon>
        <taxon>Sinorhizobium/Ensifer group</taxon>
        <taxon>Sinorhizobium</taxon>
    </lineage>
</organism>
<feature type="transmembrane region" description="Helical" evidence="11">
    <location>
        <begin position="12"/>
        <end position="31"/>
    </location>
</feature>
<keyword evidence="3 9" id="KW-0349">Heme</keyword>
<comment type="cofactor">
    <cofactor evidence="9">
        <name>heme c</name>
        <dbReference type="ChEBI" id="CHEBI:61717"/>
    </cofactor>
    <text evidence="9">Binds 3 heme c groups covalently per subunit.</text>
</comment>
<dbReference type="KEGG" id="emx:FKV68_09220"/>
<feature type="binding site" description="covalent" evidence="9">
    <location>
        <position position="62"/>
    </location>
    <ligand>
        <name>heme c</name>
        <dbReference type="ChEBI" id="CHEBI:61717"/>
        <label>1</label>
    </ligand>
</feature>
<feature type="domain" description="Cytochrome c" evidence="12">
    <location>
        <begin position="325"/>
        <end position="411"/>
    </location>
</feature>
<proteinExistence type="predicted"/>
<dbReference type="Pfam" id="PF13442">
    <property type="entry name" value="Cytochrome_CBB3"/>
    <property type="match status" value="1"/>
</dbReference>
<dbReference type="InterPro" id="IPR036909">
    <property type="entry name" value="Cyt_c-like_dom_sf"/>
</dbReference>
<dbReference type="PIRSF" id="PIRSF000018">
    <property type="entry name" value="Mb_ADH_cyt_c"/>
    <property type="match status" value="1"/>
</dbReference>
<sequence length="435" mass="46342">MRGSLRKLRNALVIVAAVGATAAAGFVVYGWRPEIADAPSPGGTFTPELVAHGEVLAGAGYCGVCHTSDPEKPYAGGRGLVTQFGTIYPTNITPDPTTGIGSWSRSAFARAMREGVSRDGSHLFPAFPYDHFALLSDDDVDALYAYFMTRTPVRQANQANTLPFPLNIRCLQAGWKLLFFRPPEPENAISQTAEARGRYLVEGIAHCGACHTPRNALGAEIADRSMDGADIDGWTAPGLNGTTPSPAGWGASDFYDYLRTGSSRLHGTAAGPMSPVVHQGLAKLPDDDIQAISQYLVTLGDGRTAQQEAAETRSLEQDAAKSASPLATSGERLYVTACATCHFNAGEKVADARPELGLNSALFLEKPDNLLHAVLEGVSAEDGKPGVVMPAFRTMTDRDLAEIAKYLRSTRTDLPPWTNLEESVARIRSAGAAHE</sequence>
<evidence type="ECO:0000256" key="3">
    <source>
        <dbReference type="ARBA" id="ARBA00022617"/>
    </source>
</evidence>
<keyword evidence="14" id="KW-1185">Reference proteome</keyword>
<dbReference type="InterPro" id="IPR014353">
    <property type="entry name" value="Membr-bd_ADH_cyt_c"/>
</dbReference>
<keyword evidence="4 10" id="KW-0479">Metal-binding</keyword>
<dbReference type="GO" id="GO:0009055">
    <property type="term" value="F:electron transfer activity"/>
    <property type="evidence" value="ECO:0007669"/>
    <property type="project" value="InterPro"/>
</dbReference>
<keyword evidence="11" id="KW-1133">Transmembrane helix</keyword>
<dbReference type="GO" id="GO:0020037">
    <property type="term" value="F:heme binding"/>
    <property type="evidence" value="ECO:0007669"/>
    <property type="project" value="InterPro"/>
</dbReference>
<evidence type="ECO:0000256" key="11">
    <source>
        <dbReference type="SAM" id="Phobius"/>
    </source>
</evidence>
<reference evidence="13 14" key="1">
    <citation type="submission" date="2019-06" db="EMBL/GenBank/DDBJ databases">
        <title>Complete genome sequence of Ensifer mexicanus ITTG R7 isolated from nodules of Acacia angustissima (Mill.) Kuntze.</title>
        <authorList>
            <person name="Rincon-Rosales R."/>
            <person name="Rogel M.A."/>
            <person name="Guerrero G."/>
            <person name="Rincon-Molina C.I."/>
            <person name="Lopez-Lopez A."/>
            <person name="Martinez-Romero E."/>
        </authorList>
    </citation>
    <scope>NUCLEOTIDE SEQUENCE [LARGE SCALE GENOMIC DNA]</scope>
    <source>
        <strain evidence="13 14">ITTG R7</strain>
    </source>
</reference>
<feature type="binding site" description="axial binding residue" evidence="10">
    <location>
        <position position="342"/>
    </location>
    <ligand>
        <name>heme c</name>
        <dbReference type="ChEBI" id="CHEBI:61717"/>
        <label>3</label>
    </ligand>
    <ligandPart>
        <name>Fe</name>
        <dbReference type="ChEBI" id="CHEBI:18248"/>
    </ligandPart>
</feature>
<dbReference type="Gene3D" id="1.10.760.10">
    <property type="entry name" value="Cytochrome c-like domain"/>
    <property type="match status" value="3"/>
</dbReference>
<evidence type="ECO:0000313" key="13">
    <source>
        <dbReference type="EMBL" id="QLL61614.1"/>
    </source>
</evidence>
<dbReference type="GO" id="GO:0005506">
    <property type="term" value="F:iron ion binding"/>
    <property type="evidence" value="ECO:0007669"/>
    <property type="project" value="InterPro"/>
</dbReference>
<dbReference type="SUPFAM" id="SSF46626">
    <property type="entry name" value="Cytochrome c"/>
    <property type="match status" value="3"/>
</dbReference>
<feature type="binding site" description="covalent" evidence="9">
    <location>
        <position position="207"/>
    </location>
    <ligand>
        <name>heme c</name>
        <dbReference type="ChEBI" id="CHEBI:61717"/>
        <label>2</label>
    </ligand>
</feature>
<evidence type="ECO:0000256" key="10">
    <source>
        <dbReference type="PIRSR" id="PIRSR000018-51"/>
    </source>
</evidence>
<evidence type="ECO:0000256" key="6">
    <source>
        <dbReference type="ARBA" id="ARBA00022737"/>
    </source>
</evidence>
<evidence type="ECO:0000256" key="9">
    <source>
        <dbReference type="PIRSR" id="PIRSR000018-50"/>
    </source>
</evidence>
<comment type="subcellular location">
    <subcellularLocation>
        <location evidence="1">Cell membrane</location>
    </subcellularLocation>
</comment>